<keyword evidence="2" id="KW-1185">Reference proteome</keyword>
<dbReference type="Proteomes" id="UP000658258">
    <property type="component" value="Unassembled WGS sequence"/>
</dbReference>
<proteinExistence type="predicted"/>
<evidence type="ECO:0008006" key="3">
    <source>
        <dbReference type="Google" id="ProtNLM"/>
    </source>
</evidence>
<accession>A0ABQ3I845</accession>
<evidence type="ECO:0000313" key="2">
    <source>
        <dbReference type="Proteomes" id="UP000658258"/>
    </source>
</evidence>
<dbReference type="EMBL" id="BNAG01000002">
    <property type="protein sequence ID" value="GHE63809.1"/>
    <property type="molecule type" value="Genomic_DNA"/>
</dbReference>
<organism evidence="1 2">
    <name type="scientific">Roseivirga thermotolerans</name>
    <dbReference type="NCBI Taxonomy" id="1758176"/>
    <lineage>
        <taxon>Bacteria</taxon>
        <taxon>Pseudomonadati</taxon>
        <taxon>Bacteroidota</taxon>
        <taxon>Cytophagia</taxon>
        <taxon>Cytophagales</taxon>
        <taxon>Roseivirgaceae</taxon>
        <taxon>Roseivirga</taxon>
    </lineage>
</organism>
<evidence type="ECO:0000313" key="1">
    <source>
        <dbReference type="EMBL" id="GHE63809.1"/>
    </source>
</evidence>
<reference evidence="2" key="1">
    <citation type="journal article" date="2019" name="Int. J. Syst. Evol. Microbiol.">
        <title>The Global Catalogue of Microorganisms (GCM) 10K type strain sequencing project: providing services to taxonomists for standard genome sequencing and annotation.</title>
        <authorList>
            <consortium name="The Broad Institute Genomics Platform"/>
            <consortium name="The Broad Institute Genome Sequencing Center for Infectious Disease"/>
            <person name="Wu L."/>
            <person name="Ma J."/>
        </authorList>
    </citation>
    <scope>NUCLEOTIDE SEQUENCE [LARGE SCALE GENOMIC DNA]</scope>
    <source>
        <strain evidence="2">CGMCC 1.15111</strain>
    </source>
</reference>
<protein>
    <recommendedName>
        <fullName evidence="3">Rieske domain-containing protein</fullName>
    </recommendedName>
</protein>
<name>A0ABQ3I845_9BACT</name>
<gene>
    <name evidence="1" type="ORF">GCM10011340_19040</name>
</gene>
<sequence length="213" mass="24453">MIFTFSAQAQKRAIDINELINETQLMSEDQNLMRLVWYIPLEYWEASFAADESISADELEEMIDIFDDFELIAVIDGEFGVFGNIKYTPISEVRAMIRLETSDGKKHLPLDDSEISNDASTLMSFMQPMLANMMGDMGKNMQFFMFKSKGKEDRLIDPFKQHSFKVHLGDEVFSFELPLAALLPPKYCPTDGKKMKGTWIYCPFHGVELTDKN</sequence>
<comment type="caution">
    <text evidence="1">The sequence shown here is derived from an EMBL/GenBank/DDBJ whole genome shotgun (WGS) entry which is preliminary data.</text>
</comment>